<feature type="region of interest" description="Disordered" evidence="1">
    <location>
        <begin position="19"/>
        <end position="64"/>
    </location>
</feature>
<dbReference type="EMBL" id="CADCTV010000524">
    <property type="protein sequence ID" value="CAA9338486.1"/>
    <property type="molecule type" value="Genomic_DNA"/>
</dbReference>
<feature type="domain" description="DUF5117" evidence="3">
    <location>
        <begin position="129"/>
        <end position="314"/>
    </location>
</feature>
<reference evidence="5" key="1">
    <citation type="submission" date="2020-02" db="EMBL/GenBank/DDBJ databases">
        <authorList>
            <person name="Meier V. D."/>
        </authorList>
    </citation>
    <scope>NUCLEOTIDE SEQUENCE</scope>
    <source>
        <strain evidence="5">AVDCRST_MAG89</strain>
    </source>
</reference>
<name>A0A6J4LPJ9_9BACT</name>
<feature type="region of interest" description="Disordered" evidence="1">
    <location>
        <begin position="235"/>
        <end position="255"/>
    </location>
</feature>
<organism evidence="5">
    <name type="scientific">uncultured Gemmatimonadota bacterium</name>
    <dbReference type="NCBI Taxonomy" id="203437"/>
    <lineage>
        <taxon>Bacteria</taxon>
        <taxon>Pseudomonadati</taxon>
        <taxon>Gemmatimonadota</taxon>
        <taxon>environmental samples</taxon>
    </lineage>
</organism>
<evidence type="ECO:0000313" key="5">
    <source>
        <dbReference type="EMBL" id="CAA9338486.1"/>
    </source>
</evidence>
<dbReference type="InterPro" id="IPR033428">
    <property type="entry name" value="DUF5118"/>
</dbReference>
<dbReference type="AlphaFoldDB" id="A0A6J4LPJ9"/>
<feature type="signal peptide" evidence="2">
    <location>
        <begin position="1"/>
        <end position="18"/>
    </location>
</feature>
<evidence type="ECO:0000259" key="3">
    <source>
        <dbReference type="Pfam" id="PF17148"/>
    </source>
</evidence>
<sequence>MRFSFAVLGLLMAGCTTARPSPAPAPTPGQQPRPSPTAGGAAPAATPGDTTGGGQRSQGEARPRPYAQVITPRAQSRQGLFTVHRIGDRLLFEIPAKELNKDMLLVGRYARAAAADPSLPGGGFGAYGGDQFGERTLRFERNGNRVIVRSPQFDITADTTLAVWNAVQASNYPPIIAVLNVETFGPGDAPVVDVTRLFTTSVPEIAAIRGQIDPTRSYIERAVAFPANVEIEATQTGTPTPATGGGAPTPAGGAPRPAQSVLAHWSLVKLPEQPMMPRPFDERVGFFSIRQVDFGTEEHRSATRRYITKYRLECSDRREGNLCYPKKPITYYVDPATPEWLKPWVRAAILEWQPAFEAAGFKDGI</sequence>
<feature type="non-terminal residue" evidence="5">
    <location>
        <position position="365"/>
    </location>
</feature>
<keyword evidence="2" id="KW-0732">Signal</keyword>
<feature type="compositionally biased region" description="Low complexity" evidence="1">
    <location>
        <begin position="36"/>
        <end position="49"/>
    </location>
</feature>
<evidence type="ECO:0000256" key="2">
    <source>
        <dbReference type="SAM" id="SignalP"/>
    </source>
</evidence>
<dbReference type="Pfam" id="PF17162">
    <property type="entry name" value="DUF5118"/>
    <property type="match status" value="1"/>
</dbReference>
<dbReference type="SUPFAM" id="SSF55486">
    <property type="entry name" value="Metalloproteases ('zincins'), catalytic domain"/>
    <property type="match status" value="1"/>
</dbReference>
<accession>A0A6J4LPJ9</accession>
<dbReference type="PANTHER" id="PTHR38478">
    <property type="entry name" value="PEPTIDASE M1A AND M12B"/>
    <property type="match status" value="1"/>
</dbReference>
<feature type="compositionally biased region" description="Pro residues" evidence="1">
    <location>
        <begin position="21"/>
        <end position="35"/>
    </location>
</feature>
<evidence type="ECO:0000259" key="4">
    <source>
        <dbReference type="Pfam" id="PF17162"/>
    </source>
</evidence>
<evidence type="ECO:0000256" key="1">
    <source>
        <dbReference type="SAM" id="MobiDB-lite"/>
    </source>
</evidence>
<dbReference type="PANTHER" id="PTHR38478:SF1">
    <property type="entry name" value="ZINC DEPENDENT METALLOPROTEASE DOMAIN LIPOPROTEIN"/>
    <property type="match status" value="1"/>
</dbReference>
<proteinExistence type="predicted"/>
<dbReference type="PROSITE" id="PS51257">
    <property type="entry name" value="PROKAR_LIPOPROTEIN"/>
    <property type="match status" value="1"/>
</dbReference>
<feature type="domain" description="DUF5118" evidence="4">
    <location>
        <begin position="63"/>
        <end position="111"/>
    </location>
</feature>
<protein>
    <recommendedName>
        <fullName evidence="6">DUF5117 domain-containing protein</fullName>
    </recommendedName>
</protein>
<dbReference type="InterPro" id="IPR033413">
    <property type="entry name" value="DUF5117"/>
</dbReference>
<feature type="chain" id="PRO_5026908886" description="DUF5117 domain-containing protein" evidence="2">
    <location>
        <begin position="19"/>
        <end position="365"/>
    </location>
</feature>
<dbReference type="Pfam" id="PF17148">
    <property type="entry name" value="DUF5117"/>
    <property type="match status" value="1"/>
</dbReference>
<evidence type="ECO:0008006" key="6">
    <source>
        <dbReference type="Google" id="ProtNLM"/>
    </source>
</evidence>
<gene>
    <name evidence="5" type="ORF">AVDCRST_MAG89-2513</name>
</gene>